<dbReference type="AlphaFoldDB" id="A0A016U3M2"/>
<evidence type="ECO:0000259" key="10">
    <source>
        <dbReference type="SMART" id="SM00198"/>
    </source>
</evidence>
<keyword evidence="6 8" id="KW-1133">Transmembrane helix</keyword>
<keyword evidence="8" id="KW-0812">Transmembrane</keyword>
<dbReference type="GO" id="GO:0005471">
    <property type="term" value="F:ATP:ADP antiporter activity"/>
    <property type="evidence" value="ECO:0007669"/>
    <property type="project" value="UniProtKB-UniRule"/>
</dbReference>
<evidence type="ECO:0000256" key="7">
    <source>
        <dbReference type="ARBA" id="ARBA00023128"/>
    </source>
</evidence>
<comment type="subunit">
    <text evidence="8">Monomer.</text>
</comment>
<gene>
    <name evidence="11" type="primary">Acey_s0061.g3212</name>
    <name evidence="11" type="synonym">ASP-s0061.g3212</name>
    <name evidence="11" type="ORF">Y032_0061g3212</name>
</gene>
<keyword evidence="4" id="KW-0677">Repeat</keyword>
<dbReference type="Proteomes" id="UP000024635">
    <property type="component" value="Unassembled WGS sequence"/>
</dbReference>
<evidence type="ECO:0000313" key="12">
    <source>
        <dbReference type="Proteomes" id="UP000024635"/>
    </source>
</evidence>
<protein>
    <recommendedName>
        <fullName evidence="8">ADP/ATP translocase</fullName>
    </recommendedName>
    <alternativeName>
        <fullName evidence="8">ADP,ATP carrier protein</fullName>
    </alternativeName>
</protein>
<evidence type="ECO:0000256" key="3">
    <source>
        <dbReference type="ARBA" id="ARBA00022448"/>
    </source>
</evidence>
<evidence type="ECO:0000256" key="2">
    <source>
        <dbReference type="ARBA" id="ARBA00006375"/>
    </source>
</evidence>
<dbReference type="SUPFAM" id="SSF55797">
    <property type="entry name" value="PR-1-like"/>
    <property type="match status" value="2"/>
</dbReference>
<evidence type="ECO:0000256" key="8">
    <source>
        <dbReference type="RuleBase" id="RU368008"/>
    </source>
</evidence>
<reference evidence="12" key="1">
    <citation type="journal article" date="2015" name="Nat. Genet.">
        <title>The genome and transcriptome of the zoonotic hookworm Ancylostoma ceylanicum identify infection-specific gene families.</title>
        <authorList>
            <person name="Schwarz E.M."/>
            <person name="Hu Y."/>
            <person name="Antoshechkin I."/>
            <person name="Miller M.M."/>
            <person name="Sternberg P.W."/>
            <person name="Aroian R.V."/>
        </authorList>
    </citation>
    <scope>NUCLEOTIDE SEQUENCE</scope>
    <source>
        <strain evidence="12">HY135</strain>
    </source>
</reference>
<proteinExistence type="inferred from homology"/>
<comment type="caution">
    <text evidence="8">Lacks conserved residue(s) required for the propagation of feature annotation.</text>
</comment>
<evidence type="ECO:0000256" key="9">
    <source>
        <dbReference type="SAM" id="MobiDB-lite"/>
    </source>
</evidence>
<feature type="domain" description="SCP" evidence="10">
    <location>
        <begin position="95"/>
        <end position="246"/>
    </location>
</feature>
<keyword evidence="3 8" id="KW-0813">Transport</keyword>
<keyword evidence="12" id="KW-1185">Reference proteome</keyword>
<accession>A0A016U3M2</accession>
<dbReference type="InterPro" id="IPR035940">
    <property type="entry name" value="CAP_sf"/>
</dbReference>
<evidence type="ECO:0000256" key="6">
    <source>
        <dbReference type="ARBA" id="ARBA00022989"/>
    </source>
</evidence>
<dbReference type="CDD" id="cd05380">
    <property type="entry name" value="CAP_euk"/>
    <property type="match status" value="1"/>
</dbReference>
<keyword evidence="7" id="KW-0496">Mitochondrion</keyword>
<feature type="region of interest" description="Disordered" evidence="9">
    <location>
        <begin position="289"/>
        <end position="309"/>
    </location>
</feature>
<evidence type="ECO:0000313" key="11">
    <source>
        <dbReference type="EMBL" id="EYC09213.1"/>
    </source>
</evidence>
<comment type="caution">
    <text evidence="11">The sequence shown here is derived from an EMBL/GenBank/DDBJ whole genome shotgun (WGS) entry which is preliminary data.</text>
</comment>
<dbReference type="EMBL" id="JARK01001397">
    <property type="protein sequence ID" value="EYC09213.1"/>
    <property type="molecule type" value="Genomic_DNA"/>
</dbReference>
<evidence type="ECO:0000256" key="1">
    <source>
        <dbReference type="ARBA" id="ARBA00004448"/>
    </source>
</evidence>
<keyword evidence="5" id="KW-0999">Mitochondrion inner membrane</keyword>
<feature type="transmembrane region" description="Helical" evidence="8">
    <location>
        <begin position="39"/>
        <end position="63"/>
    </location>
</feature>
<comment type="function">
    <text evidence="8">Catalyzes the exchange of ADP and ATP across the membrane.</text>
</comment>
<dbReference type="PANTHER" id="PTHR45635">
    <property type="entry name" value="ADP,ATP CARRIER PROTEIN 1-RELATED-RELATED"/>
    <property type="match status" value="1"/>
</dbReference>
<dbReference type="GO" id="GO:0140021">
    <property type="term" value="P:mitochondrial ADP transmembrane transport"/>
    <property type="evidence" value="ECO:0007669"/>
    <property type="project" value="InterPro"/>
</dbReference>
<dbReference type="GO" id="GO:0005743">
    <property type="term" value="C:mitochondrial inner membrane"/>
    <property type="evidence" value="ECO:0007669"/>
    <property type="project" value="UniProtKB-SubCell"/>
</dbReference>
<organism evidence="11 12">
    <name type="scientific">Ancylostoma ceylanicum</name>
    <dbReference type="NCBI Taxonomy" id="53326"/>
    <lineage>
        <taxon>Eukaryota</taxon>
        <taxon>Metazoa</taxon>
        <taxon>Ecdysozoa</taxon>
        <taxon>Nematoda</taxon>
        <taxon>Chromadorea</taxon>
        <taxon>Rhabditida</taxon>
        <taxon>Rhabditina</taxon>
        <taxon>Rhabditomorpha</taxon>
        <taxon>Strongyloidea</taxon>
        <taxon>Ancylostomatidae</taxon>
        <taxon>Ancylostomatinae</taxon>
        <taxon>Ancylostoma</taxon>
    </lineage>
</organism>
<name>A0A016U3M2_9BILA</name>
<comment type="similarity">
    <text evidence="2 8">Belongs to the mitochondrial carrier (TC 2.A.29) family.</text>
</comment>
<dbReference type="Pfam" id="PF00188">
    <property type="entry name" value="CAP"/>
    <property type="match status" value="1"/>
</dbReference>
<dbReference type="PANTHER" id="PTHR45635:SF14">
    <property type="entry name" value="ADP_ATP TRANSLOCASE"/>
    <property type="match status" value="1"/>
</dbReference>
<evidence type="ECO:0000256" key="5">
    <source>
        <dbReference type="ARBA" id="ARBA00022792"/>
    </source>
</evidence>
<dbReference type="InterPro" id="IPR002113">
    <property type="entry name" value="ADT_euk_type"/>
</dbReference>
<dbReference type="GO" id="GO:1901029">
    <property type="term" value="P:negative regulation of mitochondrial outer membrane permeabilization involved in apoptotic signaling pathway"/>
    <property type="evidence" value="ECO:0007669"/>
    <property type="project" value="TreeGrafter"/>
</dbReference>
<sequence>MSYFRGFIVSVQGIIIYRAAYFGMFDTAKYFIASEGKKLNFFFAWALAQVYLLSFFAMIEWLWTEIFWIVFVLNVLRVSLAKEDLCPAENPVSYARRNLMVYDHNIYRLRIAQGVAINNRSNPLPRGSNIYSVEWSCYLEILASLAVRDCPNKMAANSLYALNYEHIESTDDYYLDNPYHLALKKWVYAVRDNSFSSNATFEGGGELLPFTNMVRANTTHIGCSQRRCGKTAAVACFYDSPEMVKDEAIYKIGYGCSSADECTSHPGSYCDTESGLCIAPEIPLPRKTKQTHEAAPSAGSTDVAIPPMKQPMRTNISNESTPTAKTITGVSVNNTSQHLSNLETSTTNHAHNQGNFGSLDLEVVPQLPGGNTLCPESAAMSDELRGKILSEHNTRRSLLARGFVKRANGRPLPAAGNMMKLVSRLKSAHQALNHVTLSTEHMLANMSIIQYQRAMLAHGPQMSTCHQ</sequence>
<dbReference type="SMART" id="SM00198">
    <property type="entry name" value="SCP"/>
    <property type="match status" value="1"/>
</dbReference>
<feature type="transmembrane region" description="Helical" evidence="8">
    <location>
        <begin position="6"/>
        <end position="27"/>
    </location>
</feature>
<dbReference type="STRING" id="53326.A0A016U3M2"/>
<dbReference type="GO" id="GO:1990544">
    <property type="term" value="P:mitochondrial ATP transmembrane transport"/>
    <property type="evidence" value="ECO:0007669"/>
    <property type="project" value="InterPro"/>
</dbReference>
<dbReference type="Gene3D" id="3.40.33.10">
    <property type="entry name" value="CAP"/>
    <property type="match status" value="2"/>
</dbReference>
<comment type="subcellular location">
    <subcellularLocation>
        <location evidence="8">Membrane</location>
        <topology evidence="8">Multi-pass membrane protein</topology>
    </subcellularLocation>
    <subcellularLocation>
        <location evidence="1">Mitochondrion inner membrane</location>
        <topology evidence="1">Multi-pass membrane protein</topology>
    </subcellularLocation>
</comment>
<keyword evidence="8" id="KW-0472">Membrane</keyword>
<dbReference type="OrthoDB" id="5858045at2759"/>
<dbReference type="InterPro" id="IPR014044">
    <property type="entry name" value="CAP_dom"/>
</dbReference>
<evidence type="ECO:0000256" key="4">
    <source>
        <dbReference type="ARBA" id="ARBA00022737"/>
    </source>
</evidence>